<reference evidence="1 2" key="1">
    <citation type="submission" date="2024-04" db="EMBL/GenBank/DDBJ databases">
        <authorList>
            <person name="Fracassetti M."/>
        </authorList>
    </citation>
    <scope>NUCLEOTIDE SEQUENCE [LARGE SCALE GENOMIC DNA]</scope>
</reference>
<name>A0AAV2E6E2_9ROSI</name>
<evidence type="ECO:0000313" key="2">
    <source>
        <dbReference type="Proteomes" id="UP001497516"/>
    </source>
</evidence>
<accession>A0AAV2E6E2</accession>
<dbReference type="EMBL" id="OZ034817">
    <property type="protein sequence ID" value="CAL1381496.1"/>
    <property type="molecule type" value="Genomic_DNA"/>
</dbReference>
<gene>
    <name evidence="1" type="ORF">LTRI10_LOCUS22873</name>
</gene>
<proteinExistence type="predicted"/>
<dbReference type="Proteomes" id="UP001497516">
    <property type="component" value="Chromosome 4"/>
</dbReference>
<organism evidence="1 2">
    <name type="scientific">Linum trigynum</name>
    <dbReference type="NCBI Taxonomy" id="586398"/>
    <lineage>
        <taxon>Eukaryota</taxon>
        <taxon>Viridiplantae</taxon>
        <taxon>Streptophyta</taxon>
        <taxon>Embryophyta</taxon>
        <taxon>Tracheophyta</taxon>
        <taxon>Spermatophyta</taxon>
        <taxon>Magnoliopsida</taxon>
        <taxon>eudicotyledons</taxon>
        <taxon>Gunneridae</taxon>
        <taxon>Pentapetalae</taxon>
        <taxon>rosids</taxon>
        <taxon>fabids</taxon>
        <taxon>Malpighiales</taxon>
        <taxon>Linaceae</taxon>
        <taxon>Linum</taxon>
    </lineage>
</organism>
<dbReference type="AlphaFoldDB" id="A0AAV2E6E2"/>
<keyword evidence="2" id="KW-1185">Reference proteome</keyword>
<evidence type="ECO:0000313" key="1">
    <source>
        <dbReference type="EMBL" id="CAL1381496.1"/>
    </source>
</evidence>
<protein>
    <submittedName>
        <fullName evidence="1">Uncharacterized protein</fullName>
    </submittedName>
</protein>
<sequence length="82" mass="9171">MRDTVVFQPRPPVFCILQQQSHINSRMAFETSFSDGEDEGFEIRKCTPIANGEKIRQATKGQVRQVVAAFESGLVIDKEGEA</sequence>